<name>A0A9W5LME0_9BACI</name>
<dbReference type="EMBL" id="AMXN01000001">
    <property type="protein sequence ID" value="ELS63372.1"/>
    <property type="molecule type" value="Genomic_DNA"/>
</dbReference>
<sequence>MQKDSDISSKKTSVRAKLFCSSNEYINKEGIHKSDKKILLIKKLK</sequence>
<keyword evidence="2" id="KW-1185">Reference proteome</keyword>
<protein>
    <submittedName>
        <fullName evidence="1">Uncharacterized protein</fullName>
    </submittedName>
</protein>
<reference evidence="1 2" key="1">
    <citation type="journal article" date="2014" name="Syst. Appl. Microbiol.">
        <title>Genomic insights into the taxonomic status of the three subspecies of Bacillus subtilis.</title>
        <authorList>
            <person name="Yi H."/>
            <person name="Chun J."/>
            <person name="Cha C.J."/>
        </authorList>
    </citation>
    <scope>NUCLEOTIDE SEQUENCE [LARGE SCALE GENOMIC DNA]</scope>
    <source>
        <strain evidence="1 2">KCTC 13429</strain>
    </source>
</reference>
<organism evidence="1 2">
    <name type="scientific">Bacillus inaquosorum KCTC 13429</name>
    <dbReference type="NCBI Taxonomy" id="1236548"/>
    <lineage>
        <taxon>Bacteria</taxon>
        <taxon>Bacillati</taxon>
        <taxon>Bacillota</taxon>
        <taxon>Bacilli</taxon>
        <taxon>Bacillales</taxon>
        <taxon>Bacillaceae</taxon>
        <taxon>Bacillus</taxon>
    </lineage>
</organism>
<comment type="caution">
    <text evidence="1">The sequence shown here is derived from an EMBL/GenBank/DDBJ whole genome shotgun (WGS) entry which is preliminary data.</text>
</comment>
<proteinExistence type="predicted"/>
<accession>A0A9W5LME0</accession>
<dbReference type="AlphaFoldDB" id="A0A9W5LME0"/>
<dbReference type="Proteomes" id="UP000011182">
    <property type="component" value="Unassembled WGS sequence"/>
</dbReference>
<gene>
    <name evidence="1" type="ORF">BSI_07630</name>
</gene>
<evidence type="ECO:0000313" key="1">
    <source>
        <dbReference type="EMBL" id="ELS63372.1"/>
    </source>
</evidence>
<evidence type="ECO:0000313" key="2">
    <source>
        <dbReference type="Proteomes" id="UP000011182"/>
    </source>
</evidence>